<feature type="compositionally biased region" description="Basic and acidic residues" evidence="1">
    <location>
        <begin position="274"/>
        <end position="285"/>
    </location>
</feature>
<organism evidence="2 3">
    <name type="scientific">Peronospora matthiolae</name>
    <dbReference type="NCBI Taxonomy" id="2874970"/>
    <lineage>
        <taxon>Eukaryota</taxon>
        <taxon>Sar</taxon>
        <taxon>Stramenopiles</taxon>
        <taxon>Oomycota</taxon>
        <taxon>Peronosporomycetes</taxon>
        <taxon>Peronosporales</taxon>
        <taxon>Peronosporaceae</taxon>
        <taxon>Peronospora</taxon>
    </lineage>
</organism>
<dbReference type="Proteomes" id="UP001162060">
    <property type="component" value="Unassembled WGS sequence"/>
</dbReference>
<evidence type="ECO:0000313" key="3">
    <source>
        <dbReference type="Proteomes" id="UP001162060"/>
    </source>
</evidence>
<comment type="caution">
    <text evidence="2">The sequence shown here is derived from an EMBL/GenBank/DDBJ whole genome shotgun (WGS) entry which is preliminary data.</text>
</comment>
<accession>A0AAV1T012</accession>
<gene>
    <name evidence="2" type="ORF">PM001_LOCUS841</name>
</gene>
<proteinExistence type="predicted"/>
<protein>
    <submittedName>
        <fullName evidence="2">Uncharacterized protein</fullName>
    </submittedName>
</protein>
<dbReference type="AlphaFoldDB" id="A0AAV1T012"/>
<reference evidence="2" key="1">
    <citation type="submission" date="2024-01" db="EMBL/GenBank/DDBJ databases">
        <authorList>
            <person name="Webb A."/>
        </authorList>
    </citation>
    <scope>NUCLEOTIDE SEQUENCE</scope>
    <source>
        <strain evidence="2">Pm1</strain>
    </source>
</reference>
<evidence type="ECO:0000256" key="1">
    <source>
        <dbReference type="SAM" id="MobiDB-lite"/>
    </source>
</evidence>
<sequence length="285" mass="31615">MSDGPLCTACSVPLRLSDNVSSLCSEESDVDEQWLLRHDDAVEQRFPHERSVVEHEQVFPPATLVLEQRLPQGQDVAEQGLATECDVDGQEFPRANMMVEQRFPSSPTVVKQRFPHEQDLVKQGLPHEFVAVGQGLPHHASTDKYGLLPSRGFDVLDEDIQRLKGGADLTPDCGSPALSMHPKHDGDASYENSALECVHAIVYVDGSPQRRQYIEVASPPRDASPITSLPGLSWKHFSRDLKGGTVEQVCLVFNEVTHGPNEERMTRPQSAEQKSAREERFASQS</sequence>
<name>A0AAV1T012_9STRA</name>
<dbReference type="EMBL" id="CAKLBY020000004">
    <property type="protein sequence ID" value="CAK7894614.1"/>
    <property type="molecule type" value="Genomic_DNA"/>
</dbReference>
<evidence type="ECO:0000313" key="2">
    <source>
        <dbReference type="EMBL" id="CAK7894614.1"/>
    </source>
</evidence>
<feature type="region of interest" description="Disordered" evidence="1">
    <location>
        <begin position="259"/>
        <end position="285"/>
    </location>
</feature>